<evidence type="ECO:0000256" key="8">
    <source>
        <dbReference type="ARBA" id="ARBA00022776"/>
    </source>
</evidence>
<keyword evidence="4 15" id="KW-0132">Cell division</keyword>
<evidence type="ECO:0000256" key="14">
    <source>
        <dbReference type="ARBA" id="ARBA00025766"/>
    </source>
</evidence>
<evidence type="ECO:0000256" key="5">
    <source>
        <dbReference type="ARBA" id="ARBA00022703"/>
    </source>
</evidence>
<reference evidence="16" key="1">
    <citation type="journal article" date="2023" name="Insect Mol. Biol.">
        <title>Genome sequencing provides insights into the evolution of gene families encoding plant cell wall-degrading enzymes in longhorned beetles.</title>
        <authorList>
            <person name="Shin N.R."/>
            <person name="Okamura Y."/>
            <person name="Kirsch R."/>
            <person name="Pauchet Y."/>
        </authorList>
    </citation>
    <scope>NUCLEOTIDE SEQUENCE</scope>
    <source>
        <strain evidence="16">MMC_N1</strain>
    </source>
</reference>
<dbReference type="Pfam" id="PF06113">
    <property type="entry name" value="BRE"/>
    <property type="match status" value="1"/>
</dbReference>
<comment type="subunit">
    <text evidence="15">Component of the ARISC complex. Component of the BRCA1-A complex. Component of the BRISC complex. Binds polyubiquitin.</text>
</comment>
<comment type="subcellular location">
    <subcellularLocation>
        <location evidence="15">Cytoplasm</location>
    </subcellularLocation>
    <subcellularLocation>
        <location evidence="1 15">Nucleus</location>
    </subcellularLocation>
    <text evidence="15">Localizes at sites of DNA damage at double-strand breaks (DSBs).</text>
</comment>
<evidence type="ECO:0000256" key="2">
    <source>
        <dbReference type="ARBA" id="ARBA00019438"/>
    </source>
</evidence>
<evidence type="ECO:0000256" key="13">
    <source>
        <dbReference type="ARBA" id="ARBA00023306"/>
    </source>
</evidence>
<evidence type="ECO:0000256" key="9">
    <source>
        <dbReference type="ARBA" id="ARBA00022786"/>
    </source>
</evidence>
<evidence type="ECO:0000256" key="12">
    <source>
        <dbReference type="ARBA" id="ARBA00023242"/>
    </source>
</evidence>
<accession>A0ABQ9J7U0</accession>
<comment type="function">
    <text evidence="15">May play a role in homeostasis or cellular differentiation in cells of neural, epithelial and germline origins. May also act as a death receptor-associated anti-apoptotic protein, which inhibits the mitochondrial apoptotic pathway.</text>
</comment>
<comment type="similarity">
    <text evidence="14 15">Belongs to the BABAM2 family.</text>
</comment>
<keyword evidence="13 15" id="KW-0131">Cell cycle</keyword>
<evidence type="ECO:0000256" key="15">
    <source>
        <dbReference type="RuleBase" id="RU368019"/>
    </source>
</evidence>
<evidence type="ECO:0000256" key="1">
    <source>
        <dbReference type="ARBA" id="ARBA00004123"/>
    </source>
</evidence>
<keyword evidence="12 15" id="KW-0539">Nucleus</keyword>
<dbReference type="PANTHER" id="PTHR15189">
    <property type="entry name" value="BRISC AND BRCA1-A COMPLEX MEMBER 2"/>
    <property type="match status" value="1"/>
</dbReference>
<evidence type="ECO:0000313" key="16">
    <source>
        <dbReference type="EMBL" id="KAJ8974245.1"/>
    </source>
</evidence>
<evidence type="ECO:0000256" key="6">
    <source>
        <dbReference type="ARBA" id="ARBA00022737"/>
    </source>
</evidence>
<evidence type="ECO:0000256" key="3">
    <source>
        <dbReference type="ARBA" id="ARBA00022490"/>
    </source>
</evidence>
<comment type="caution">
    <text evidence="16">The sequence shown here is derived from an EMBL/GenBank/DDBJ whole genome shotgun (WGS) entry which is preliminary data.</text>
</comment>
<dbReference type="PANTHER" id="PTHR15189:SF7">
    <property type="entry name" value="BRISC AND BRCA1-A COMPLEX MEMBER 2"/>
    <property type="match status" value="1"/>
</dbReference>
<keyword evidence="5 15" id="KW-0053">Apoptosis</keyword>
<dbReference type="Proteomes" id="UP001162164">
    <property type="component" value="Unassembled WGS sequence"/>
</dbReference>
<name>A0ABQ9J7U0_9CUCU</name>
<keyword evidence="10 15" id="KW-0156">Chromatin regulator</keyword>
<evidence type="ECO:0000313" key="17">
    <source>
        <dbReference type="Proteomes" id="UP001162164"/>
    </source>
</evidence>
<evidence type="ECO:0000256" key="4">
    <source>
        <dbReference type="ARBA" id="ARBA00022618"/>
    </source>
</evidence>
<protein>
    <recommendedName>
        <fullName evidence="2 15">BRISC and BRCA1-A complex member 2</fullName>
    </recommendedName>
</protein>
<keyword evidence="3 15" id="KW-0963">Cytoplasm</keyword>
<proteinExistence type="inferred from homology"/>
<keyword evidence="8 15" id="KW-0498">Mitosis</keyword>
<keyword evidence="6" id="KW-0677">Repeat</keyword>
<gene>
    <name evidence="16" type="ORF">NQ317_016540</name>
</gene>
<evidence type="ECO:0000256" key="7">
    <source>
        <dbReference type="ARBA" id="ARBA00022763"/>
    </source>
</evidence>
<keyword evidence="11 15" id="KW-0234">DNA repair</keyword>
<sequence length="342" mass="39952">MTDFVYNTDNILCNFPTCLRKNIEELCLHSQIGLSAVNLEDISILSNKYNSGELNNYHFIIKVPYAGKRLKWEQRRLRILNEFHSLYKKVQVEKLLQENIYSRYGEEYSMLVTDENGVKPENVEVSIDANSIQFLISLRVDCSSLPEFIQPVESDYSTWYNPGEDFAQLRLSILKLDGSRSNIQLQLSARLEQVLGNSKNLPLPDFKRDTILSEYVSLVMKVLETRVQIVADHFRIKKVYIMNLAAICNRCIVEYDTETYNRLSFLYNVNDYDCLVTVNIGTKFPQEKPSIQLSSIYCQEGKQCNEHLDRYPYDPNLRPDENIERLLEFLSEAVSRFKNHRH</sequence>
<dbReference type="EMBL" id="JAPWTJ010001027">
    <property type="protein sequence ID" value="KAJ8974245.1"/>
    <property type="molecule type" value="Genomic_DNA"/>
</dbReference>
<organism evidence="16 17">
    <name type="scientific">Molorchus minor</name>
    <dbReference type="NCBI Taxonomy" id="1323400"/>
    <lineage>
        <taxon>Eukaryota</taxon>
        <taxon>Metazoa</taxon>
        <taxon>Ecdysozoa</taxon>
        <taxon>Arthropoda</taxon>
        <taxon>Hexapoda</taxon>
        <taxon>Insecta</taxon>
        <taxon>Pterygota</taxon>
        <taxon>Neoptera</taxon>
        <taxon>Endopterygota</taxon>
        <taxon>Coleoptera</taxon>
        <taxon>Polyphaga</taxon>
        <taxon>Cucujiformia</taxon>
        <taxon>Chrysomeloidea</taxon>
        <taxon>Cerambycidae</taxon>
        <taxon>Lamiinae</taxon>
        <taxon>Monochamini</taxon>
        <taxon>Molorchus</taxon>
    </lineage>
</organism>
<evidence type="ECO:0000256" key="10">
    <source>
        <dbReference type="ARBA" id="ARBA00022853"/>
    </source>
</evidence>
<keyword evidence="17" id="KW-1185">Reference proteome</keyword>
<evidence type="ECO:0000256" key="11">
    <source>
        <dbReference type="ARBA" id="ARBA00023204"/>
    </source>
</evidence>
<comment type="domain">
    <text evidence="15">Contains 2 ubiquitin-conjugating enzyme family-like (UEV-like) regions. These regions lack the critical Cys residues required for ubiquitination but retain the ability to bind ubiquitin.</text>
</comment>
<dbReference type="InterPro" id="IPR010358">
    <property type="entry name" value="BRE"/>
</dbReference>
<keyword evidence="9 15" id="KW-0833">Ubl conjugation pathway</keyword>
<keyword evidence="7 15" id="KW-0227">DNA damage</keyword>